<evidence type="ECO:0000313" key="6">
    <source>
        <dbReference type="Proteomes" id="UP000036681"/>
    </source>
</evidence>
<dbReference type="PANTHER" id="PTHR13531:SF0">
    <property type="entry name" value="GEO07735P1-RELATED"/>
    <property type="match status" value="1"/>
</dbReference>
<dbReference type="WBParaSite" id="ALUE_0001711901-mRNA-1">
    <property type="protein sequence ID" value="ALUE_0001711901-mRNA-1"/>
    <property type="gene ID" value="ALUE_0001711901"/>
</dbReference>
<reference evidence="7" key="1">
    <citation type="submission" date="2023-03" db="UniProtKB">
        <authorList>
            <consortium name="WormBaseParasite"/>
        </authorList>
    </citation>
    <scope>IDENTIFICATION</scope>
</reference>
<dbReference type="GO" id="GO:0016020">
    <property type="term" value="C:membrane"/>
    <property type="evidence" value="ECO:0007669"/>
    <property type="project" value="UniProtKB-SubCell"/>
</dbReference>
<evidence type="ECO:0000256" key="5">
    <source>
        <dbReference type="SAM" id="Phobius"/>
    </source>
</evidence>
<feature type="transmembrane region" description="Helical" evidence="5">
    <location>
        <begin position="106"/>
        <end position="135"/>
    </location>
</feature>
<feature type="transmembrane region" description="Helical" evidence="5">
    <location>
        <begin position="156"/>
        <end position="176"/>
    </location>
</feature>
<dbReference type="Proteomes" id="UP000036681">
    <property type="component" value="Unplaced"/>
</dbReference>
<feature type="transmembrane region" description="Helical" evidence="5">
    <location>
        <begin position="80"/>
        <end position="100"/>
    </location>
</feature>
<evidence type="ECO:0000256" key="2">
    <source>
        <dbReference type="ARBA" id="ARBA00022692"/>
    </source>
</evidence>
<keyword evidence="2 5" id="KW-0812">Transmembrane</keyword>
<name>A0A9J2Q6F2_ASCLU</name>
<keyword evidence="4 5" id="KW-0472">Membrane</keyword>
<comment type="subcellular location">
    <subcellularLocation>
        <location evidence="1">Membrane</location>
        <topology evidence="1">Multi-pass membrane protein</topology>
    </subcellularLocation>
</comment>
<proteinExistence type="predicted"/>
<dbReference type="GO" id="GO:0035869">
    <property type="term" value="C:ciliary transition zone"/>
    <property type="evidence" value="ECO:0007669"/>
    <property type="project" value="TreeGrafter"/>
</dbReference>
<accession>A0A9J2Q6F2</accession>
<dbReference type="AlphaFoldDB" id="A0A9J2Q6F2"/>
<keyword evidence="6" id="KW-1185">Reference proteome</keyword>
<dbReference type="Pfam" id="PF09799">
    <property type="entry name" value="Transmemb_17"/>
    <property type="match status" value="1"/>
</dbReference>
<evidence type="ECO:0000256" key="4">
    <source>
        <dbReference type="ARBA" id="ARBA00023136"/>
    </source>
</evidence>
<sequence>MVVSDVRSSLSYQVFLHISKPYSALFFIAELCLYFFKISILPYPNHVAICDFLLIILFAPVEALRIFWGRKGNLTETSAFISFSLLLSIAVLAVCIYWAVFQSYVLLIEFIVVCIEGGLVIIESLLGIITVATLSRCINDIILYTLGNGTREIMDLTFMTSYFGIYFYSAYTLIYLQASINLTLAKNIKSDMPSL</sequence>
<keyword evidence="3 5" id="KW-1133">Transmembrane helix</keyword>
<feature type="transmembrane region" description="Helical" evidence="5">
    <location>
        <begin position="21"/>
        <end position="40"/>
    </location>
</feature>
<evidence type="ECO:0000256" key="1">
    <source>
        <dbReference type="ARBA" id="ARBA00004141"/>
    </source>
</evidence>
<dbReference type="GO" id="GO:1905515">
    <property type="term" value="P:non-motile cilium assembly"/>
    <property type="evidence" value="ECO:0007669"/>
    <property type="project" value="TreeGrafter"/>
</dbReference>
<dbReference type="InterPro" id="IPR019184">
    <property type="entry name" value="Uncharacterised_TM-17"/>
</dbReference>
<protein>
    <submittedName>
        <fullName evidence="7">Uncharacterized protein</fullName>
    </submittedName>
</protein>
<dbReference type="PANTHER" id="PTHR13531">
    <property type="entry name" value="GEO07735P1-RELATED-RELATED"/>
    <property type="match status" value="1"/>
</dbReference>
<feature type="transmembrane region" description="Helical" evidence="5">
    <location>
        <begin position="46"/>
        <end position="68"/>
    </location>
</feature>
<evidence type="ECO:0000256" key="3">
    <source>
        <dbReference type="ARBA" id="ARBA00022989"/>
    </source>
</evidence>
<organism evidence="6 7">
    <name type="scientific">Ascaris lumbricoides</name>
    <name type="common">Giant roundworm</name>
    <dbReference type="NCBI Taxonomy" id="6252"/>
    <lineage>
        <taxon>Eukaryota</taxon>
        <taxon>Metazoa</taxon>
        <taxon>Ecdysozoa</taxon>
        <taxon>Nematoda</taxon>
        <taxon>Chromadorea</taxon>
        <taxon>Rhabditida</taxon>
        <taxon>Spirurina</taxon>
        <taxon>Ascaridomorpha</taxon>
        <taxon>Ascaridoidea</taxon>
        <taxon>Ascarididae</taxon>
        <taxon>Ascaris</taxon>
    </lineage>
</organism>
<evidence type="ECO:0000313" key="7">
    <source>
        <dbReference type="WBParaSite" id="ALUE_0001711901-mRNA-1"/>
    </source>
</evidence>